<accession>A0ACC0UKJ3</accession>
<keyword evidence="2" id="KW-1185">Reference proteome</keyword>
<sequence length="159" mass="17812">MSDVEEKKSGYRLEYAKNNRAKCKGTFVPRPNPCTVLEKGTLKLGSVVDFRGHTSMAWRHWGCTTTTIIINMKKSFSKADDLDGFDELQPVDQEKIRKAWDDGHVADGDIPETARKPDSGDDVNEEIKIKKKRAPPKKDVEGEGEVPKPKKARASKKVS</sequence>
<name>A0ACC0UKJ3_9AGAM</name>
<evidence type="ECO:0000313" key="2">
    <source>
        <dbReference type="Proteomes" id="UP001207468"/>
    </source>
</evidence>
<protein>
    <submittedName>
        <fullName evidence="1">Uncharacterized protein</fullName>
    </submittedName>
</protein>
<proteinExistence type="predicted"/>
<dbReference type="Proteomes" id="UP001207468">
    <property type="component" value="Unassembled WGS sequence"/>
</dbReference>
<comment type="caution">
    <text evidence="1">The sequence shown here is derived from an EMBL/GenBank/DDBJ whole genome shotgun (WGS) entry which is preliminary data.</text>
</comment>
<reference evidence="1" key="1">
    <citation type="submission" date="2021-03" db="EMBL/GenBank/DDBJ databases">
        <title>Evolutionary priming and transition to the ectomycorrhizal habit in an iconic lineage of mushroom-forming fungi: is preadaptation a requirement?</title>
        <authorList>
            <consortium name="DOE Joint Genome Institute"/>
            <person name="Looney B.P."/>
            <person name="Miyauchi S."/>
            <person name="Morin E."/>
            <person name="Drula E."/>
            <person name="Courty P.E."/>
            <person name="Chicoki N."/>
            <person name="Fauchery L."/>
            <person name="Kohler A."/>
            <person name="Kuo A."/>
            <person name="LaButti K."/>
            <person name="Pangilinan J."/>
            <person name="Lipzen A."/>
            <person name="Riley R."/>
            <person name="Andreopoulos W."/>
            <person name="He G."/>
            <person name="Johnson J."/>
            <person name="Barry K.W."/>
            <person name="Grigoriev I.V."/>
            <person name="Nagy L."/>
            <person name="Hibbett D."/>
            <person name="Henrissat B."/>
            <person name="Matheny P.B."/>
            <person name="Labbe J."/>
            <person name="Martin A.F."/>
        </authorList>
    </citation>
    <scope>NUCLEOTIDE SEQUENCE</scope>
    <source>
        <strain evidence="1">BPL698</strain>
    </source>
</reference>
<evidence type="ECO:0000313" key="1">
    <source>
        <dbReference type="EMBL" id="KAI9511632.1"/>
    </source>
</evidence>
<dbReference type="EMBL" id="JAGFNK010000019">
    <property type="protein sequence ID" value="KAI9511632.1"/>
    <property type="molecule type" value="Genomic_DNA"/>
</dbReference>
<gene>
    <name evidence="1" type="ORF">F5148DRAFT_974860</name>
</gene>
<organism evidence="1 2">
    <name type="scientific">Russula earlei</name>
    <dbReference type="NCBI Taxonomy" id="71964"/>
    <lineage>
        <taxon>Eukaryota</taxon>
        <taxon>Fungi</taxon>
        <taxon>Dikarya</taxon>
        <taxon>Basidiomycota</taxon>
        <taxon>Agaricomycotina</taxon>
        <taxon>Agaricomycetes</taxon>
        <taxon>Russulales</taxon>
        <taxon>Russulaceae</taxon>
        <taxon>Russula</taxon>
    </lineage>
</organism>